<dbReference type="RefSeq" id="XP_016706937.1">
    <property type="nucleotide sequence ID" value="XM_016851448.1"/>
</dbReference>
<dbReference type="PaxDb" id="3635-A0A1U8KWY1"/>
<dbReference type="PANTHER" id="PTHR34482">
    <property type="entry name" value="DNA DAMAGE-INDUCIBLE PROTEIN 1-LIKE"/>
    <property type="match status" value="1"/>
</dbReference>
<dbReference type="InterPro" id="IPR005162">
    <property type="entry name" value="Retrotrans_gag_dom"/>
</dbReference>
<sequence length="181" mass="21807">MNQLLHQVVRTNNVPHVRPPSSSPVVPYPQPSITSHRSPLERIRKYEAEEFKGKKDDDPIEAEEWLENSQWWTTVMNIHPAEKINWNFFVSEFRKKYVSQLYLEKKKRKFLDLKQKNMYVAEYELKFIRLSKYTKELISNEADMCRRFEWGLNEEIYVPLIPLHLQEFPILVDRAQRLEEG</sequence>
<name>A0A1U8KWY1_GOSHI</name>
<feature type="compositionally biased region" description="Pro residues" evidence="1">
    <location>
        <begin position="17"/>
        <end position="30"/>
    </location>
</feature>
<evidence type="ECO:0000256" key="1">
    <source>
        <dbReference type="SAM" id="MobiDB-lite"/>
    </source>
</evidence>
<feature type="region of interest" description="Disordered" evidence="1">
    <location>
        <begin position="15"/>
        <end position="35"/>
    </location>
</feature>
<gene>
    <name evidence="4" type="primary">LOC107921618</name>
</gene>
<dbReference type="KEGG" id="ghi:107921618"/>
<reference evidence="4" key="2">
    <citation type="submission" date="2025-08" db="UniProtKB">
        <authorList>
            <consortium name="RefSeq"/>
        </authorList>
    </citation>
    <scope>IDENTIFICATION</scope>
</reference>
<dbReference type="Pfam" id="PF03732">
    <property type="entry name" value="Retrotrans_gag"/>
    <property type="match status" value="1"/>
</dbReference>
<protein>
    <recommendedName>
        <fullName evidence="2">Retrotransposon gag domain-containing protein</fullName>
    </recommendedName>
</protein>
<organism evidence="3 4">
    <name type="scientific">Gossypium hirsutum</name>
    <name type="common">Upland cotton</name>
    <name type="synonym">Gossypium mexicanum</name>
    <dbReference type="NCBI Taxonomy" id="3635"/>
    <lineage>
        <taxon>Eukaryota</taxon>
        <taxon>Viridiplantae</taxon>
        <taxon>Streptophyta</taxon>
        <taxon>Embryophyta</taxon>
        <taxon>Tracheophyta</taxon>
        <taxon>Spermatophyta</taxon>
        <taxon>Magnoliopsida</taxon>
        <taxon>eudicotyledons</taxon>
        <taxon>Gunneridae</taxon>
        <taxon>Pentapetalae</taxon>
        <taxon>rosids</taxon>
        <taxon>malvids</taxon>
        <taxon>Malvales</taxon>
        <taxon>Malvaceae</taxon>
        <taxon>Malvoideae</taxon>
        <taxon>Gossypium</taxon>
    </lineage>
</organism>
<keyword evidence="3" id="KW-1185">Reference proteome</keyword>
<dbReference type="PANTHER" id="PTHR34482:SF36">
    <property type="entry name" value="RETROTRANSPOSON GAG DOMAIN-CONTAINING PROTEIN"/>
    <property type="match status" value="1"/>
</dbReference>
<evidence type="ECO:0000313" key="3">
    <source>
        <dbReference type="Proteomes" id="UP000818029"/>
    </source>
</evidence>
<evidence type="ECO:0000313" key="4">
    <source>
        <dbReference type="RefSeq" id="XP_016706937.1"/>
    </source>
</evidence>
<reference evidence="3" key="1">
    <citation type="journal article" date="2020" name="Nat. Genet.">
        <title>Genomic diversifications of five Gossypium allopolyploid species and their impact on cotton improvement.</title>
        <authorList>
            <person name="Chen Z.J."/>
            <person name="Sreedasyam A."/>
            <person name="Ando A."/>
            <person name="Song Q."/>
            <person name="De Santiago L.M."/>
            <person name="Hulse-Kemp A.M."/>
            <person name="Ding M."/>
            <person name="Ye W."/>
            <person name="Kirkbride R.C."/>
            <person name="Jenkins J."/>
            <person name="Plott C."/>
            <person name="Lovell J."/>
            <person name="Lin Y.M."/>
            <person name="Vaughn R."/>
            <person name="Liu B."/>
            <person name="Simpson S."/>
            <person name="Scheffler B.E."/>
            <person name="Wen L."/>
            <person name="Saski C.A."/>
            <person name="Grover C.E."/>
            <person name="Hu G."/>
            <person name="Conover J.L."/>
            <person name="Carlson J.W."/>
            <person name="Shu S."/>
            <person name="Boston L.B."/>
            <person name="Williams M."/>
            <person name="Peterson D.G."/>
            <person name="McGee K."/>
            <person name="Jones D.C."/>
            <person name="Wendel J.F."/>
            <person name="Stelly D.M."/>
            <person name="Grimwood J."/>
            <person name="Schmutz J."/>
        </authorList>
    </citation>
    <scope>NUCLEOTIDE SEQUENCE [LARGE SCALE GENOMIC DNA]</scope>
    <source>
        <strain evidence="3">cv. TM-1</strain>
    </source>
</reference>
<evidence type="ECO:0000259" key="2">
    <source>
        <dbReference type="Pfam" id="PF03732"/>
    </source>
</evidence>
<dbReference type="GeneID" id="107921618"/>
<dbReference type="AlphaFoldDB" id="A0A1U8KWY1"/>
<proteinExistence type="predicted"/>
<feature type="domain" description="Retrotransposon gag" evidence="2">
    <location>
        <begin position="69"/>
        <end position="154"/>
    </location>
</feature>
<dbReference type="Proteomes" id="UP000818029">
    <property type="component" value="Chromosome D01"/>
</dbReference>
<dbReference type="OrthoDB" id="2272416at2759"/>
<accession>A0A1U8KWY1</accession>